<dbReference type="InterPro" id="IPR012657">
    <property type="entry name" value="23S_rRNA-intervening_sequence"/>
</dbReference>
<dbReference type="PANTHER" id="PTHR38471">
    <property type="entry name" value="FOUR HELIX BUNDLE PROTEIN"/>
    <property type="match status" value="1"/>
</dbReference>
<dbReference type="CDD" id="cd16377">
    <property type="entry name" value="23S_rRNA_IVP_like"/>
    <property type="match status" value="1"/>
</dbReference>
<evidence type="ECO:0000313" key="1">
    <source>
        <dbReference type="EMBL" id="MBY8915000.1"/>
    </source>
</evidence>
<dbReference type="NCBIfam" id="NF008911">
    <property type="entry name" value="PRK12275.1-2"/>
    <property type="match status" value="1"/>
</dbReference>
<organism evidence="1 2">
    <name type="scientific">Nitratireductor rhodophyticola</name>
    <dbReference type="NCBI Taxonomy" id="2854036"/>
    <lineage>
        <taxon>Bacteria</taxon>
        <taxon>Pseudomonadati</taxon>
        <taxon>Pseudomonadota</taxon>
        <taxon>Alphaproteobacteria</taxon>
        <taxon>Hyphomicrobiales</taxon>
        <taxon>Phyllobacteriaceae</taxon>
        <taxon>Nitratireductor</taxon>
    </lineage>
</organism>
<dbReference type="InterPro" id="IPR036583">
    <property type="entry name" value="23S_rRNA_IVS_sf"/>
</dbReference>
<dbReference type="EMBL" id="JAHSQO010000001">
    <property type="protein sequence ID" value="MBY8915000.1"/>
    <property type="molecule type" value="Genomic_DNA"/>
</dbReference>
<sequence length="122" mass="13683">MTINSYRDLLIWKAAMDLATDCYRATGDFPKTEIYGLTSQIRRAAGSVPANIAEGHGRELTGAFIQFLRVAQGSLKELETHLMLASRLSLLEESRLQELLQAAEEIGKMIRSMIRRLQEKSA</sequence>
<proteinExistence type="predicted"/>
<reference evidence="1 2" key="1">
    <citation type="submission" date="2021-06" db="EMBL/GenBank/DDBJ databases">
        <title>Nitratireductor porphyridii sp. nov., isolated from a small marine red alga, Porphyridium purpureum in South Korea.</title>
        <authorList>
            <person name="Kim K.H."/>
            <person name="Kristyanto S."/>
            <person name="Jeon C.O."/>
        </authorList>
    </citation>
    <scope>NUCLEOTIDE SEQUENCE [LARGE SCALE GENOMIC DNA]</scope>
    <source>
        <strain evidence="1 2">R6</strain>
    </source>
</reference>
<dbReference type="RefSeq" id="WP_223004262.1">
    <property type="nucleotide sequence ID" value="NZ_CBDDTB010000001.1"/>
</dbReference>
<gene>
    <name evidence="1" type="ORF">KVG22_00245</name>
</gene>
<dbReference type="NCBIfam" id="TIGR02436">
    <property type="entry name" value="four helix bundle protein"/>
    <property type="match status" value="1"/>
</dbReference>
<dbReference type="Gene3D" id="1.20.1440.60">
    <property type="entry name" value="23S rRNA-intervening sequence"/>
    <property type="match status" value="1"/>
</dbReference>
<evidence type="ECO:0000313" key="2">
    <source>
        <dbReference type="Proteomes" id="UP000777661"/>
    </source>
</evidence>
<accession>A0ABS7R244</accession>
<dbReference type="Proteomes" id="UP000777661">
    <property type="component" value="Unassembled WGS sequence"/>
</dbReference>
<comment type="caution">
    <text evidence="1">The sequence shown here is derived from an EMBL/GenBank/DDBJ whole genome shotgun (WGS) entry which is preliminary data.</text>
</comment>
<dbReference type="PANTHER" id="PTHR38471:SF2">
    <property type="entry name" value="FOUR HELIX BUNDLE PROTEIN"/>
    <property type="match status" value="1"/>
</dbReference>
<keyword evidence="2" id="KW-1185">Reference proteome</keyword>
<name>A0ABS7R244_9HYPH</name>
<protein>
    <submittedName>
        <fullName evidence="1">Four helix bundle protein</fullName>
    </submittedName>
</protein>
<dbReference type="SUPFAM" id="SSF158446">
    <property type="entry name" value="IVS-encoded protein-like"/>
    <property type="match status" value="1"/>
</dbReference>
<dbReference type="Pfam" id="PF05635">
    <property type="entry name" value="23S_rRNA_IVP"/>
    <property type="match status" value="1"/>
</dbReference>